<proteinExistence type="predicted"/>
<evidence type="ECO:0000313" key="7">
    <source>
        <dbReference type="Proteomes" id="UP001183607"/>
    </source>
</evidence>
<evidence type="ECO:0000256" key="3">
    <source>
        <dbReference type="ARBA" id="ARBA00023163"/>
    </source>
</evidence>
<gene>
    <name evidence="6" type="ORF">RM574_04430</name>
</gene>
<dbReference type="PANTHER" id="PTHR30363:SF58">
    <property type="entry name" value="REGULATORY PROTEIN, DEOR FAMILY"/>
    <property type="match status" value="1"/>
</dbReference>
<dbReference type="PRINTS" id="PR00037">
    <property type="entry name" value="HTHLACR"/>
</dbReference>
<dbReference type="RefSeq" id="WP_093854604.1">
    <property type="nucleotide sequence ID" value="NZ_JAVRER010000005.1"/>
</dbReference>
<dbReference type="InterPro" id="IPR036388">
    <property type="entry name" value="WH-like_DNA-bd_sf"/>
</dbReference>
<dbReference type="InterPro" id="IPR018356">
    <property type="entry name" value="Tscrpt_reg_HTH_DeoR_CS"/>
</dbReference>
<keyword evidence="1" id="KW-0805">Transcription regulation</keyword>
<dbReference type="InterPro" id="IPR050313">
    <property type="entry name" value="Carb_Metab_HTH_regulators"/>
</dbReference>
<protein>
    <submittedName>
        <fullName evidence="6">DeoR/GlpR family DNA-binding transcription regulator</fullName>
    </submittedName>
</protein>
<evidence type="ECO:0000259" key="5">
    <source>
        <dbReference type="PROSITE" id="PS51000"/>
    </source>
</evidence>
<dbReference type="SUPFAM" id="SSF46785">
    <property type="entry name" value="Winged helix' DNA-binding domain"/>
    <property type="match status" value="1"/>
</dbReference>
<evidence type="ECO:0000256" key="1">
    <source>
        <dbReference type="ARBA" id="ARBA00023015"/>
    </source>
</evidence>
<dbReference type="InterPro" id="IPR014036">
    <property type="entry name" value="DeoR-like_C"/>
</dbReference>
<dbReference type="EMBL" id="JAVRER010000005">
    <property type="protein sequence ID" value="MDT0414729.1"/>
    <property type="molecule type" value="Genomic_DNA"/>
</dbReference>
<dbReference type="InterPro" id="IPR001034">
    <property type="entry name" value="DeoR_HTH"/>
</dbReference>
<dbReference type="AlphaFoldDB" id="A0ABD5E0X2"/>
<dbReference type="InterPro" id="IPR037171">
    <property type="entry name" value="NagB/RpiA_transferase-like"/>
</dbReference>
<dbReference type="Pfam" id="PF08220">
    <property type="entry name" value="HTH_DeoR"/>
    <property type="match status" value="1"/>
</dbReference>
<sequence>MAEEAAPSLIPDQRRELLVRHLRREGVLSVQQITQLFGVSHMTVRRDIAELERQGLVFSVPGGVRIASPVQTEPSYQTKTAVEQPQKQAMAARAAELVQDGMTVYLDAGTTLSAIVPLLARRESLTVVTNDFTTADLLMASPHIDVIHVGGRVEPANRSSVGRLAARTLRQLALDLAFVSTSSWDRLRGVTTPSELKVEVKKAAMECAGSSVLVAGSSKYGTFGKYRVAPLTSFDVVITDEDLAEAAAEGIRAGGTELLLARPEESLPQASAGLPRKVADRQ</sequence>
<dbReference type="InterPro" id="IPR036390">
    <property type="entry name" value="WH_DNA-bd_sf"/>
</dbReference>
<dbReference type="PROSITE" id="PS00894">
    <property type="entry name" value="HTH_DEOR_1"/>
    <property type="match status" value="1"/>
</dbReference>
<dbReference type="Gene3D" id="1.10.10.10">
    <property type="entry name" value="Winged helix-like DNA-binding domain superfamily/Winged helix DNA-binding domain"/>
    <property type="match status" value="1"/>
</dbReference>
<reference evidence="7" key="1">
    <citation type="submission" date="2023-07" db="EMBL/GenBank/DDBJ databases">
        <title>30 novel species of actinomycetes from the DSMZ collection.</title>
        <authorList>
            <person name="Nouioui I."/>
        </authorList>
    </citation>
    <scope>NUCLEOTIDE SEQUENCE [LARGE SCALE GENOMIC DNA]</scope>
    <source>
        <strain evidence="7">DSM 41982</strain>
    </source>
</reference>
<keyword evidence="3" id="KW-0804">Transcription</keyword>
<dbReference type="Pfam" id="PF00455">
    <property type="entry name" value="DeoRC"/>
    <property type="match status" value="1"/>
</dbReference>
<name>A0ABD5E0X2_9ACTN</name>
<dbReference type="Gene3D" id="3.40.50.1360">
    <property type="match status" value="1"/>
</dbReference>
<dbReference type="Proteomes" id="UP001183607">
    <property type="component" value="Unassembled WGS sequence"/>
</dbReference>
<evidence type="ECO:0000256" key="4">
    <source>
        <dbReference type="SAM" id="MobiDB-lite"/>
    </source>
</evidence>
<feature type="region of interest" description="Disordered" evidence="4">
    <location>
        <begin position="262"/>
        <end position="282"/>
    </location>
</feature>
<dbReference type="PANTHER" id="PTHR30363">
    <property type="entry name" value="HTH-TYPE TRANSCRIPTIONAL REGULATOR SRLR-RELATED"/>
    <property type="match status" value="1"/>
</dbReference>
<dbReference type="SMART" id="SM01134">
    <property type="entry name" value="DeoRC"/>
    <property type="match status" value="1"/>
</dbReference>
<evidence type="ECO:0000313" key="6">
    <source>
        <dbReference type="EMBL" id="MDT0414729.1"/>
    </source>
</evidence>
<evidence type="ECO:0000256" key="2">
    <source>
        <dbReference type="ARBA" id="ARBA00023125"/>
    </source>
</evidence>
<accession>A0ABD5E0X2</accession>
<keyword evidence="2 6" id="KW-0238">DNA-binding</keyword>
<dbReference type="SMART" id="SM00420">
    <property type="entry name" value="HTH_DEOR"/>
    <property type="match status" value="1"/>
</dbReference>
<organism evidence="6 7">
    <name type="scientific">Streptomyces evansiae</name>
    <dbReference type="NCBI Taxonomy" id="3075535"/>
    <lineage>
        <taxon>Bacteria</taxon>
        <taxon>Bacillati</taxon>
        <taxon>Actinomycetota</taxon>
        <taxon>Actinomycetes</taxon>
        <taxon>Kitasatosporales</taxon>
        <taxon>Streptomycetaceae</taxon>
        <taxon>Streptomyces</taxon>
    </lineage>
</organism>
<comment type="caution">
    <text evidence="6">The sequence shown here is derived from an EMBL/GenBank/DDBJ whole genome shotgun (WGS) entry which is preliminary data.</text>
</comment>
<feature type="domain" description="HTH deoR-type" evidence="5">
    <location>
        <begin position="11"/>
        <end position="66"/>
    </location>
</feature>
<dbReference type="GO" id="GO:0003677">
    <property type="term" value="F:DNA binding"/>
    <property type="evidence" value="ECO:0007669"/>
    <property type="project" value="UniProtKB-KW"/>
</dbReference>
<dbReference type="PROSITE" id="PS51000">
    <property type="entry name" value="HTH_DEOR_2"/>
    <property type="match status" value="1"/>
</dbReference>
<dbReference type="SUPFAM" id="SSF100950">
    <property type="entry name" value="NagB/RpiA/CoA transferase-like"/>
    <property type="match status" value="1"/>
</dbReference>